<evidence type="ECO:0000313" key="3">
    <source>
        <dbReference type="EMBL" id="VDM07532.1"/>
    </source>
</evidence>
<feature type="compositionally biased region" description="Basic and acidic residues" evidence="2">
    <location>
        <begin position="1986"/>
        <end position="1998"/>
    </location>
</feature>
<gene>
    <name evidence="3" type="ORF">WBA_LOCUS918</name>
</gene>
<name>A0A3P7FAG3_WUCBA</name>
<feature type="region of interest" description="Disordered" evidence="2">
    <location>
        <begin position="1774"/>
        <end position="1799"/>
    </location>
</feature>
<dbReference type="OrthoDB" id="5849780at2759"/>
<feature type="coiled-coil region" evidence="1">
    <location>
        <begin position="1046"/>
        <end position="1207"/>
    </location>
</feature>
<dbReference type="GO" id="GO:0017056">
    <property type="term" value="F:structural constituent of nuclear pore"/>
    <property type="evidence" value="ECO:0007669"/>
    <property type="project" value="TreeGrafter"/>
</dbReference>
<evidence type="ECO:0000256" key="2">
    <source>
        <dbReference type="SAM" id="MobiDB-lite"/>
    </source>
</evidence>
<keyword evidence="4" id="KW-1185">Reference proteome</keyword>
<feature type="coiled-coil region" evidence="1">
    <location>
        <begin position="792"/>
        <end position="900"/>
    </location>
</feature>
<feature type="compositionally biased region" description="Basic and acidic residues" evidence="2">
    <location>
        <begin position="2088"/>
        <end position="2097"/>
    </location>
</feature>
<feature type="coiled-coil region" evidence="1">
    <location>
        <begin position="1301"/>
        <end position="1454"/>
    </location>
</feature>
<dbReference type="PANTHER" id="PTHR18898">
    <property type="entry name" value="NUCLEOPROTEIN TPR-RELATED"/>
    <property type="match status" value="1"/>
</dbReference>
<evidence type="ECO:0000256" key="1">
    <source>
        <dbReference type="SAM" id="Coils"/>
    </source>
</evidence>
<dbReference type="Proteomes" id="UP000270924">
    <property type="component" value="Unassembled WGS sequence"/>
</dbReference>
<feature type="compositionally biased region" description="Polar residues" evidence="2">
    <location>
        <begin position="2294"/>
        <end position="2310"/>
    </location>
</feature>
<feature type="region of interest" description="Disordered" evidence="2">
    <location>
        <begin position="2190"/>
        <end position="2327"/>
    </location>
</feature>
<dbReference type="GO" id="GO:1901673">
    <property type="term" value="P:regulation of mitotic spindle assembly"/>
    <property type="evidence" value="ECO:0007669"/>
    <property type="project" value="TreeGrafter"/>
</dbReference>
<feature type="coiled-coil region" evidence="1">
    <location>
        <begin position="1577"/>
        <end position="1670"/>
    </location>
</feature>
<evidence type="ECO:0008006" key="5">
    <source>
        <dbReference type="Google" id="ProtNLM"/>
    </source>
</evidence>
<feature type="region of interest" description="Disordered" evidence="2">
    <location>
        <begin position="1913"/>
        <end position="2122"/>
    </location>
</feature>
<sequence length="2327" mass="263867">MSDNKNIRKGEGKEQEQQQSQQFMEKTKGSGSLGMVAGEGRSDSQHGSMFGKSLRGASIFTGSQIHAFKTKELNPLFRFEGSYDDIVSEDTFSEDAVLVAEHASAEQGSRDNTFDVTELKKEKVQLEHVLFITNEELDAVRDKLYRVSEAENALKKEIEDLLRDRSQRMAAMRELEAERDRILLAKNESEQKAEMLLRQKEDYEAKINRLNHDKSLIASDLQLQKNEVAKLIEKNVSLDVKLDEYAKQKRMVEYEKERWAQEKEIYLHNKDWFMNEIKERDRKFAVLRIEMVRYTGELQAEIASVTDKHESAMNDIKKFTTALADRDKEMSRLNDRIKEILEDNAQKLNKLEEELLASERLCSVYKEASDDAENNLRQLNEDFDNRGRLLEESKKAYESLCVEFEEKQAAFTKEVVQKDKKIEELLDELQKANDLLKSRHRVTLTDEEIMELSPAAAAASSLIRGGVSLTSIYREHCRVVAELEEAKAENKRIENYFHELVEDIEAKAPLLAQQRIEYEKISDLCNNLQEQLQSVEQERLKLENARDAATRELTYTRAELERYQRDVEDLSRQVRHLLHASEVERARNTDSPPMNDEDRDVLWNSIGEMQKVNQKLMSDLRTANANRERAVEETKSEEINRLTDALNDAVKKLDFLKDENSKQNMVIEELEKQRDTYKKVGNERKTLEESHALNKRIQEANSENAILRVHLERAEKSLDLFREEKHHSDKLLQGRIDQQFALIAELRKTNGKLEADIEVQRQTHLMLTKQSENDSNELSLIREKYIKMDNNYKMTDERCRKLQEELMETKAEVAKYKTDVEALMEQLSLLRSREARLQQELHILRESNYSNEKMSVTLKQLESRLQHNDEEKVKILESQLKLAKNENESLKKFVSEISEQHRLISLDLKMTTNKIQTERDQALASKKSAEDRLTWKDKELSELQAKYDNLMNQLKTPDTSLESTDAGCKKEAQQLRNRNSYLENQLKDMSNKLEASEKMLVIREQELAEISKLSNNMETTLLEQGASALAERSSLQAMLDLIKGQLAESVTAVENQREKIALLEQKLQEGAAEKEQLKIEQMKEYHSLEKRYSILDIQRVNAEARIHELELENAKIAAAKVSFDEESSRMKVDIEKLEQSLHVKEAELVNLKNTAVEVEQKSEDVRRSCSSEVAALRVERNRFEEELNLANKLIEEQKHKLEELGDNLVKVNVSGMPSSSIMGEGDFWIMFNNSLQVTERMAVLERSGSTSTSNEDIVSPAGSKSAAALHEVIKYLQGENRQSMERMMNAELQWKRLQVQQATADEHRLKLEEEIQILRKEAEAHVRAIAEKSEMVARLSLMEDIQKENQNLKMQNEKLTRHTEQLSKNINDLQVRVSSLNAEKVTERGRLQNVSADLQTCRKELESWKERHNQALISLGKFGPERVVALNNEVESLKRRLSVIAAERDSLKKEMEKSVQESTFKEALMDMQKKFDESESERLKLSAKFEQARLLARRYRMKSQTLEKDVEGLKAMLAEKSIVEEENTTETARLKQELLSLRAEIEKQKQQKVVPRTGWPIDMGTSGTQPAKASTILQTQLKQLEGLNQQNKDLSKQLEESAEKYKVAQAKLNEAEAKFRELKTESDTKEELRFRLNSITSMLTKKEQEVARLREELETAKQSDEAYQGKIKVLEAALDTCRKEANSRPGFSGTAFVKSVSSSTPVISQSQSSSIAAPLATNIAGADFLSLSKEETPTTSHSVPYVKPVATVDATQIEKFGDTKQEVTVVGSIEEHEAHRSTPVSTTSEQSNTVSQSSSGDIMQVRLQQHNVTSGNGDGANIITSSVASGDIPIAVQGTVLQVGPQGISMNRNENDTPRKRAYIPSNDQIETGSDVLEPRKRYRGSPMGQVSTSGRFMKLGSEIRADIEQHATDEAEHEEQENVETTTNPEGDRSVGMRTNEAEKNTKSAVKIQEARADASYEAVGEGVAQEEGHVEDEHMEDNEHDVIVGDLGREASADEDNLSEEAGDEMLEEMEDEEFDEEEPDEEGEFDLPPHYRRSNYSASRGGQHLESGNDGDDDDGVILIEDDDDDGEMEHSQSPADLSTDEAHGEDRKHSVAVVVDDDVETSATKTRERVQGESIRRMELRLEVAAEQSGSTSNMDSSASQAFVADHTGEGDTRCSEHCNSEALYVPSVELDLHPHSLDIASQDSGDVVSGSELHAVRDSPPLIENIESDSRGASSTVAPITGTDVDSGESEHALMIEEGGNDVAEEEQGDRHATQTDDEAASSGPSTSDGSTSRRIRIRYPDITEPTSSSSDATHQISGSLQRGGRTTLLRRGRGYRM</sequence>
<dbReference type="Gene3D" id="1.20.120.330">
    <property type="entry name" value="Nucleotidyltransferases domain 2"/>
    <property type="match status" value="1"/>
</dbReference>
<feature type="region of interest" description="Disordered" evidence="2">
    <location>
        <begin position="1"/>
        <end position="48"/>
    </location>
</feature>
<feature type="coiled-coil region" evidence="1">
    <location>
        <begin position="483"/>
        <end position="580"/>
    </location>
</feature>
<feature type="compositionally biased region" description="Acidic residues" evidence="2">
    <location>
        <begin position="2056"/>
        <end position="2075"/>
    </location>
</feature>
<feature type="coiled-coil region" evidence="1">
    <location>
        <begin position="613"/>
        <end position="717"/>
    </location>
</feature>
<dbReference type="GO" id="GO:0005643">
    <property type="term" value="C:nuclear pore"/>
    <property type="evidence" value="ECO:0007669"/>
    <property type="project" value="TreeGrafter"/>
</dbReference>
<evidence type="ECO:0000313" key="4">
    <source>
        <dbReference type="Proteomes" id="UP000270924"/>
    </source>
</evidence>
<feature type="compositionally biased region" description="Basic residues" evidence="2">
    <location>
        <begin position="2318"/>
        <end position="2327"/>
    </location>
</feature>
<feature type="compositionally biased region" description="Basic and acidic residues" evidence="2">
    <location>
        <begin position="1931"/>
        <end position="1947"/>
    </location>
</feature>
<dbReference type="GO" id="GO:0006406">
    <property type="term" value="P:mRNA export from nucleus"/>
    <property type="evidence" value="ECO:0007669"/>
    <property type="project" value="TreeGrafter"/>
</dbReference>
<dbReference type="InParanoid" id="A0A3P7FAG3"/>
<feature type="compositionally biased region" description="Low complexity" evidence="2">
    <location>
        <begin position="1784"/>
        <end position="1799"/>
    </location>
</feature>
<feature type="compositionally biased region" description="Acidic residues" evidence="2">
    <location>
        <begin position="2248"/>
        <end position="2257"/>
    </location>
</feature>
<dbReference type="EMBL" id="UYWW01000159">
    <property type="protein sequence ID" value="VDM07532.1"/>
    <property type="molecule type" value="Genomic_DNA"/>
</dbReference>
<dbReference type="PANTHER" id="PTHR18898:SF2">
    <property type="entry name" value="NUCLEOPROTEIN TPR"/>
    <property type="match status" value="1"/>
</dbReference>
<accession>A0A3P7FAG3</accession>
<feature type="compositionally biased region" description="Basic and acidic residues" evidence="2">
    <location>
        <begin position="1"/>
        <end position="16"/>
    </location>
</feature>
<feature type="compositionally biased region" description="Low complexity" evidence="2">
    <location>
        <begin position="2271"/>
        <end position="2282"/>
    </location>
</feature>
<proteinExistence type="predicted"/>
<feature type="coiled-coil region" evidence="1">
    <location>
        <begin position="158"/>
        <end position="213"/>
    </location>
</feature>
<feature type="coiled-coil region" evidence="1">
    <location>
        <begin position="926"/>
        <end position="999"/>
    </location>
</feature>
<organism evidence="3 4">
    <name type="scientific">Wuchereria bancrofti</name>
    <dbReference type="NCBI Taxonomy" id="6293"/>
    <lineage>
        <taxon>Eukaryota</taxon>
        <taxon>Metazoa</taxon>
        <taxon>Ecdysozoa</taxon>
        <taxon>Nematoda</taxon>
        <taxon>Chromadorea</taxon>
        <taxon>Rhabditida</taxon>
        <taxon>Spirurina</taxon>
        <taxon>Spiruromorpha</taxon>
        <taxon>Filarioidea</taxon>
        <taxon>Onchocercidae</taxon>
        <taxon>Wuchereria</taxon>
    </lineage>
</organism>
<feature type="coiled-coil region" evidence="1">
    <location>
        <begin position="323"/>
        <end position="382"/>
    </location>
</feature>
<dbReference type="OMA" id="MNAELQW"/>
<reference evidence="3 4" key="1">
    <citation type="submission" date="2018-11" db="EMBL/GenBank/DDBJ databases">
        <authorList>
            <consortium name="Pathogen Informatics"/>
        </authorList>
    </citation>
    <scope>NUCLEOTIDE SEQUENCE [LARGE SCALE GENOMIC DNA]</scope>
</reference>
<dbReference type="AlphaFoldDB" id="A0A3P7FAG3"/>
<keyword evidence="1" id="KW-0175">Coiled coil</keyword>
<feature type="compositionally biased region" description="Acidic residues" evidence="2">
    <location>
        <begin position="1999"/>
        <end position="2032"/>
    </location>
</feature>
<protein>
    <recommendedName>
        <fullName evidence="5">Nucleoprotein TPR/MLP1 domain-containing protein</fullName>
    </recommendedName>
</protein>
<dbReference type="FunCoup" id="A0A3P7FAG3">
    <property type="interactions" value="1800"/>
</dbReference>
<feature type="compositionally biased region" description="Basic and acidic residues" evidence="2">
    <location>
        <begin position="2113"/>
        <end position="2122"/>
    </location>
</feature>